<dbReference type="PANTHER" id="PTHR34213:SF2">
    <property type="entry name" value="NUCLEAR TRANSPORT FACTOR 2 (NTF2) FAMILY PROTEIN"/>
    <property type="match status" value="1"/>
</dbReference>
<evidence type="ECO:0000313" key="2">
    <source>
        <dbReference type="Proteomes" id="UP000017836"/>
    </source>
</evidence>
<dbReference type="OMA" id="WWDKKPI"/>
<keyword evidence="2" id="KW-1185">Reference proteome</keyword>
<protein>
    <recommendedName>
        <fullName evidence="3">SnoaL-like domain-containing protein</fullName>
    </recommendedName>
</protein>
<dbReference type="STRING" id="13333.U5D1P2"/>
<reference evidence="2" key="1">
    <citation type="journal article" date="2013" name="Science">
        <title>The Amborella genome and the evolution of flowering plants.</title>
        <authorList>
            <consortium name="Amborella Genome Project"/>
        </authorList>
    </citation>
    <scope>NUCLEOTIDE SEQUENCE [LARGE SCALE GENOMIC DNA]</scope>
</reference>
<evidence type="ECO:0008006" key="3">
    <source>
        <dbReference type="Google" id="ProtNLM"/>
    </source>
</evidence>
<organism evidence="1 2">
    <name type="scientific">Amborella trichopoda</name>
    <dbReference type="NCBI Taxonomy" id="13333"/>
    <lineage>
        <taxon>Eukaryota</taxon>
        <taxon>Viridiplantae</taxon>
        <taxon>Streptophyta</taxon>
        <taxon>Embryophyta</taxon>
        <taxon>Tracheophyta</taxon>
        <taxon>Spermatophyta</taxon>
        <taxon>Magnoliopsida</taxon>
        <taxon>Amborellales</taxon>
        <taxon>Amborellaceae</taxon>
        <taxon>Amborella</taxon>
    </lineage>
</organism>
<dbReference type="AlphaFoldDB" id="U5D1P2"/>
<name>U5D1P2_AMBTC</name>
<dbReference type="Gramene" id="ERN16150">
    <property type="protein sequence ID" value="ERN16150"/>
    <property type="gene ID" value="AMTR_s00030p00217190"/>
</dbReference>
<dbReference type="SUPFAM" id="SSF54427">
    <property type="entry name" value="NTF2-like"/>
    <property type="match status" value="1"/>
</dbReference>
<dbReference type="Proteomes" id="UP000017836">
    <property type="component" value="Unassembled WGS sequence"/>
</dbReference>
<accession>U5D1P2</accession>
<sequence>MRTDTVLRSHADKVGLSAFGDVLGTKSFDQSKELQGKESADSKGLGKLSEKIVPHILNIYGSCATACDFEIYAPNAIFEDPLSCAQGVKQIKSAFYSLSKVFSESAIVEYSIQENAATERNGEILMDNKQHYKFMGKNVEVISLIKLRIKDGKVVCHEDWWNKKPLWNRETVGFPLVGRLAEMMRKSAMLGIHVMMGFGKDP</sequence>
<evidence type="ECO:0000313" key="1">
    <source>
        <dbReference type="EMBL" id="ERN16150.1"/>
    </source>
</evidence>
<proteinExistence type="predicted"/>
<gene>
    <name evidence="1" type="ORF">AMTR_s00030p00217190</name>
</gene>
<dbReference type="eggNOG" id="ENOG502RY52">
    <property type="taxonomic scope" value="Eukaryota"/>
</dbReference>
<dbReference type="InterPro" id="IPR032710">
    <property type="entry name" value="NTF2-like_dom_sf"/>
</dbReference>
<dbReference type="HOGENOM" id="CLU_099613_1_0_1"/>
<dbReference type="EMBL" id="KI392485">
    <property type="protein sequence ID" value="ERN16150.1"/>
    <property type="molecule type" value="Genomic_DNA"/>
</dbReference>
<dbReference type="PANTHER" id="PTHR34213">
    <property type="entry name" value="NUCLEAR TRANSPORT FACTOR 2 (NTF2) FAMILY PROTEIN"/>
    <property type="match status" value="1"/>
</dbReference>